<dbReference type="CDD" id="cd12087">
    <property type="entry name" value="TM_EGFR-like"/>
    <property type="match status" value="1"/>
</dbReference>
<dbReference type="PANTHER" id="PTHR15549:SF26">
    <property type="entry name" value="AXIAL BUDDING PATTERN PROTEIN 2-RELATED"/>
    <property type="match status" value="1"/>
</dbReference>
<feature type="transmembrane region" description="Helical" evidence="6">
    <location>
        <begin position="244"/>
        <end position="266"/>
    </location>
</feature>
<feature type="region of interest" description="Disordered" evidence="5">
    <location>
        <begin position="287"/>
        <end position="383"/>
    </location>
</feature>
<dbReference type="GO" id="GO:0071944">
    <property type="term" value="C:cell periphery"/>
    <property type="evidence" value="ECO:0007669"/>
    <property type="project" value="UniProtKB-ARBA"/>
</dbReference>
<dbReference type="GO" id="GO:0016020">
    <property type="term" value="C:membrane"/>
    <property type="evidence" value="ECO:0007669"/>
    <property type="project" value="UniProtKB-SubCell"/>
</dbReference>
<dbReference type="EMBL" id="PXXK01000009">
    <property type="protein sequence ID" value="RFN55185.1"/>
    <property type="molecule type" value="Genomic_DNA"/>
</dbReference>
<sequence length="383" mass="40987">MDGAAGIQELHNVAEEEVLAVAPQARSVAVNRESEVKGLVVTKTKVATKTQETTTTWTTETETETITTDGTTTVESISTKETTIYVTVSRDATDDTTSAEETEGSAHRVKRTLQSGSAPTQRDKYHAHTPVSKTQQPINIRPVASLDALAEGLARRGIPIQRRATPTTTIEKTEEATTTITETETETEWTTEYTTSVTTESHTMTVIAYKGSKTTITLDKAEGTGDPVSGGPGTGSGGPSKGTIIGAAVGGAVALILIAVLVFFLWRRRKPATNEARAVSQVYAVTGHDNPSQKPPPILSTVSSPAEQGSGSRNIWASSPQQDTMAGLSPPPEYRTPPPGELGHTQWAHEMPSSPQQEPPQELYNRGYMSDLGLPEMRDHQRG</sequence>
<evidence type="ECO:0000256" key="3">
    <source>
        <dbReference type="ARBA" id="ARBA00022989"/>
    </source>
</evidence>
<feature type="compositionally biased region" description="Pro residues" evidence="5">
    <location>
        <begin position="329"/>
        <end position="340"/>
    </location>
</feature>
<protein>
    <submittedName>
        <fullName evidence="7">Uncharacterized protein</fullName>
    </submittedName>
</protein>
<feature type="compositionally biased region" description="Low complexity" evidence="5">
    <location>
        <begin position="352"/>
        <end position="362"/>
    </location>
</feature>
<dbReference type="STRING" id="2594813.A0A395N585"/>
<evidence type="ECO:0000256" key="4">
    <source>
        <dbReference type="ARBA" id="ARBA00023136"/>
    </source>
</evidence>
<dbReference type="PANTHER" id="PTHR15549">
    <property type="entry name" value="PAIRED IMMUNOGLOBULIN-LIKE TYPE 2 RECEPTOR"/>
    <property type="match status" value="1"/>
</dbReference>
<feature type="compositionally biased region" description="Polar residues" evidence="5">
    <location>
        <begin position="300"/>
        <end position="324"/>
    </location>
</feature>
<keyword evidence="8" id="KW-1185">Reference proteome</keyword>
<evidence type="ECO:0000256" key="1">
    <source>
        <dbReference type="ARBA" id="ARBA00004167"/>
    </source>
</evidence>
<comment type="subcellular location">
    <subcellularLocation>
        <location evidence="1">Membrane</location>
        <topology evidence="1">Single-pass membrane protein</topology>
    </subcellularLocation>
</comment>
<reference evidence="7 8" key="1">
    <citation type="journal article" date="2018" name="PLoS Pathog.">
        <title>Evolution of structural diversity of trichothecenes, a family of toxins produced by plant pathogenic and entomopathogenic fungi.</title>
        <authorList>
            <person name="Proctor R.H."/>
            <person name="McCormick S.P."/>
            <person name="Kim H.S."/>
            <person name="Cardoza R.E."/>
            <person name="Stanley A.M."/>
            <person name="Lindo L."/>
            <person name="Kelly A."/>
            <person name="Brown D.W."/>
            <person name="Lee T."/>
            <person name="Vaughan M.M."/>
            <person name="Alexander N.J."/>
            <person name="Busman M."/>
            <person name="Gutierrez S."/>
        </authorList>
    </citation>
    <scope>NUCLEOTIDE SEQUENCE [LARGE SCALE GENOMIC DNA]</scope>
    <source>
        <strain evidence="7 8">NRRL 13405</strain>
    </source>
</reference>
<evidence type="ECO:0000313" key="8">
    <source>
        <dbReference type="Proteomes" id="UP000265631"/>
    </source>
</evidence>
<dbReference type="InterPro" id="IPR051694">
    <property type="entry name" value="Immunoregulatory_rcpt-like"/>
</dbReference>
<name>A0A395N585_9HYPO</name>
<comment type="caution">
    <text evidence="7">The sequence shown here is derived from an EMBL/GenBank/DDBJ whole genome shotgun (WGS) entry which is preliminary data.</text>
</comment>
<organism evidence="7 8">
    <name type="scientific">Fusarium flagelliforme</name>
    <dbReference type="NCBI Taxonomy" id="2675880"/>
    <lineage>
        <taxon>Eukaryota</taxon>
        <taxon>Fungi</taxon>
        <taxon>Dikarya</taxon>
        <taxon>Ascomycota</taxon>
        <taxon>Pezizomycotina</taxon>
        <taxon>Sordariomycetes</taxon>
        <taxon>Hypocreomycetidae</taxon>
        <taxon>Hypocreales</taxon>
        <taxon>Nectriaceae</taxon>
        <taxon>Fusarium</taxon>
        <taxon>Fusarium incarnatum-equiseti species complex</taxon>
    </lineage>
</organism>
<evidence type="ECO:0000256" key="5">
    <source>
        <dbReference type="SAM" id="MobiDB-lite"/>
    </source>
</evidence>
<feature type="region of interest" description="Disordered" evidence="5">
    <location>
        <begin position="91"/>
        <end position="133"/>
    </location>
</feature>
<accession>A0A395N585</accession>
<evidence type="ECO:0000256" key="2">
    <source>
        <dbReference type="ARBA" id="ARBA00022692"/>
    </source>
</evidence>
<evidence type="ECO:0000313" key="7">
    <source>
        <dbReference type="EMBL" id="RFN55185.1"/>
    </source>
</evidence>
<proteinExistence type="predicted"/>
<dbReference type="Proteomes" id="UP000265631">
    <property type="component" value="Unassembled WGS sequence"/>
</dbReference>
<keyword evidence="2 6" id="KW-0812">Transmembrane</keyword>
<keyword evidence="4 6" id="KW-0472">Membrane</keyword>
<gene>
    <name evidence="7" type="ORF">FIE12Z_438</name>
</gene>
<evidence type="ECO:0000256" key="6">
    <source>
        <dbReference type="SAM" id="Phobius"/>
    </source>
</evidence>
<dbReference type="AlphaFoldDB" id="A0A395N585"/>
<keyword evidence="3 6" id="KW-1133">Transmembrane helix</keyword>